<reference evidence="2" key="1">
    <citation type="submission" date="2023-08" db="EMBL/GenBank/DDBJ databases">
        <title>Chromosome-level Genome Assembly of mud carp (Cirrhinus molitorella).</title>
        <authorList>
            <person name="Liu H."/>
        </authorList>
    </citation>
    <scope>NUCLEOTIDE SEQUENCE</scope>
    <source>
        <strain evidence="2">Prfri</strain>
        <tissue evidence="2">Muscle</tissue>
    </source>
</reference>
<feature type="coiled-coil region" evidence="1">
    <location>
        <begin position="291"/>
        <end position="318"/>
    </location>
</feature>
<evidence type="ECO:0000313" key="3">
    <source>
        <dbReference type="Proteomes" id="UP001187343"/>
    </source>
</evidence>
<dbReference type="PANTHER" id="PTHR33488">
    <property type="entry name" value="ZGC:162509"/>
    <property type="match status" value="1"/>
</dbReference>
<feature type="coiled-coil region" evidence="1">
    <location>
        <begin position="182"/>
        <end position="230"/>
    </location>
</feature>
<accession>A0AA88Q8B4</accession>
<sequence>MDLISKTSQRLCTAEDMRNQTKLMMQPYANWEEYLTPAPLSIAILGELVFISSSTDFSINKKPPAEGYKYIKYPDSFRACLMQVCNSGWWAFNEAHKSMDQIRLLTAQVPDYMKTAVQILFQNNDEVVQAHLPDQLENISVIADECLELSNATEKRFTDVINIIHELLEVCMTAKNIYGEEQEEMKKTIQENELKMQTAEEIKKNTERAVRAMEEELSQANESYKKAMDSLPNAWEMIGMDVSGQVFDCEGKRITNSPAISPTTPMMFNEVNKSENTSPSQRATENARFKIEQSRAQMKETREIYEKCVENLQKSQRETAEILATLRNCQLKEIDFKTTIKMLVKGMDAMGRVKEQWEKMVHFFQMVSSIVKTSLNKTLKNFVKTSKKTQALSYDAKLVSKDLLYTQAFQASNIASLVHMISATYTDVSSKYLMDRVSSLGKLMTMDITKPDFKFEQNKLRSGCDEACNGILNLVQKNKNEFERKSTARLERIERELLAILPASPPEQMKRIKDVVETGSYY</sequence>
<dbReference type="Proteomes" id="UP001187343">
    <property type="component" value="Unassembled WGS sequence"/>
</dbReference>
<dbReference type="PANTHER" id="PTHR33488:SF2">
    <property type="entry name" value="EARLY ENDOSOME ANTIGEN 1-LIKE"/>
    <property type="match status" value="1"/>
</dbReference>
<evidence type="ECO:0000313" key="2">
    <source>
        <dbReference type="EMBL" id="KAK2903270.1"/>
    </source>
</evidence>
<dbReference type="EMBL" id="JAUYZG010000007">
    <property type="protein sequence ID" value="KAK2903270.1"/>
    <property type="molecule type" value="Genomic_DNA"/>
</dbReference>
<organism evidence="2 3">
    <name type="scientific">Cirrhinus molitorella</name>
    <name type="common">mud carp</name>
    <dbReference type="NCBI Taxonomy" id="172907"/>
    <lineage>
        <taxon>Eukaryota</taxon>
        <taxon>Metazoa</taxon>
        <taxon>Chordata</taxon>
        <taxon>Craniata</taxon>
        <taxon>Vertebrata</taxon>
        <taxon>Euteleostomi</taxon>
        <taxon>Actinopterygii</taxon>
        <taxon>Neopterygii</taxon>
        <taxon>Teleostei</taxon>
        <taxon>Ostariophysi</taxon>
        <taxon>Cypriniformes</taxon>
        <taxon>Cyprinidae</taxon>
        <taxon>Labeoninae</taxon>
        <taxon>Labeonini</taxon>
        <taxon>Cirrhinus</taxon>
    </lineage>
</organism>
<dbReference type="InterPro" id="IPR027267">
    <property type="entry name" value="AH/BAR_dom_sf"/>
</dbReference>
<dbReference type="AlphaFoldDB" id="A0AA88Q8B4"/>
<dbReference type="Gene3D" id="1.20.1270.60">
    <property type="entry name" value="Arfaptin homology (AH) domain/BAR domain"/>
    <property type="match status" value="1"/>
</dbReference>
<gene>
    <name evidence="2" type="ORF">Q8A67_007983</name>
</gene>
<keyword evidence="1" id="KW-0175">Coiled coil</keyword>
<evidence type="ECO:0000256" key="1">
    <source>
        <dbReference type="SAM" id="Coils"/>
    </source>
</evidence>
<keyword evidence="3" id="KW-1185">Reference proteome</keyword>
<comment type="caution">
    <text evidence="2">The sequence shown here is derived from an EMBL/GenBank/DDBJ whole genome shotgun (WGS) entry which is preliminary data.</text>
</comment>
<name>A0AA88Q8B4_9TELE</name>
<protein>
    <submittedName>
        <fullName evidence="2">Uncharacterized protein</fullName>
    </submittedName>
</protein>
<proteinExistence type="predicted"/>